<dbReference type="SUPFAM" id="SSF52799">
    <property type="entry name" value="(Phosphotyrosine protein) phosphatases II"/>
    <property type="match status" value="1"/>
</dbReference>
<gene>
    <name evidence="5" type="ORF">EK21DRAFT_103048</name>
</gene>
<dbReference type="InterPro" id="IPR003595">
    <property type="entry name" value="Tyr_Pase_cat"/>
</dbReference>
<dbReference type="PANTHER" id="PTHR19134">
    <property type="entry name" value="RECEPTOR-TYPE TYROSINE-PROTEIN PHOSPHATASE"/>
    <property type="match status" value="1"/>
</dbReference>
<evidence type="ECO:0000259" key="3">
    <source>
        <dbReference type="PROSITE" id="PS50055"/>
    </source>
</evidence>
<dbReference type="CDD" id="cd18533">
    <property type="entry name" value="PTP_fungal"/>
    <property type="match status" value="1"/>
</dbReference>
<dbReference type="EMBL" id="ML978238">
    <property type="protein sequence ID" value="KAF2026698.1"/>
    <property type="molecule type" value="Genomic_DNA"/>
</dbReference>
<dbReference type="PROSITE" id="PS50056">
    <property type="entry name" value="TYR_PHOSPHATASE_2"/>
    <property type="match status" value="1"/>
</dbReference>
<evidence type="ECO:0000313" key="5">
    <source>
        <dbReference type="EMBL" id="KAF2026698.1"/>
    </source>
</evidence>
<keyword evidence="6" id="KW-1185">Reference proteome</keyword>
<dbReference type="Proteomes" id="UP000799777">
    <property type="component" value="Unassembled WGS sequence"/>
</dbReference>
<organism evidence="5 6">
    <name type="scientific">Setomelanomma holmii</name>
    <dbReference type="NCBI Taxonomy" id="210430"/>
    <lineage>
        <taxon>Eukaryota</taxon>
        <taxon>Fungi</taxon>
        <taxon>Dikarya</taxon>
        <taxon>Ascomycota</taxon>
        <taxon>Pezizomycotina</taxon>
        <taxon>Dothideomycetes</taxon>
        <taxon>Pleosporomycetidae</taxon>
        <taxon>Pleosporales</taxon>
        <taxon>Pleosporineae</taxon>
        <taxon>Phaeosphaeriaceae</taxon>
        <taxon>Setomelanomma</taxon>
    </lineage>
</organism>
<comment type="similarity">
    <text evidence="1">Belongs to the protein-tyrosine phosphatase family. Non-receptor class subfamily.</text>
</comment>
<feature type="region of interest" description="Disordered" evidence="2">
    <location>
        <begin position="1"/>
        <end position="67"/>
    </location>
</feature>
<feature type="domain" description="Tyrosine specific protein phosphatases" evidence="4">
    <location>
        <begin position="292"/>
        <end position="374"/>
    </location>
</feature>
<dbReference type="PROSITE" id="PS00383">
    <property type="entry name" value="TYR_PHOSPHATASE_1"/>
    <property type="match status" value="1"/>
</dbReference>
<dbReference type="SMART" id="SM00404">
    <property type="entry name" value="PTPc_motif"/>
    <property type="match status" value="1"/>
</dbReference>
<feature type="domain" description="Tyrosine-protein phosphatase" evidence="3">
    <location>
        <begin position="126"/>
        <end position="383"/>
    </location>
</feature>
<evidence type="ECO:0000259" key="4">
    <source>
        <dbReference type="PROSITE" id="PS50056"/>
    </source>
</evidence>
<dbReference type="GO" id="GO:0004725">
    <property type="term" value="F:protein tyrosine phosphatase activity"/>
    <property type="evidence" value="ECO:0007669"/>
    <property type="project" value="InterPro"/>
</dbReference>
<accession>A0A9P4H1L7</accession>
<dbReference type="Gene3D" id="3.90.190.10">
    <property type="entry name" value="Protein tyrosine phosphatase superfamily"/>
    <property type="match status" value="1"/>
</dbReference>
<dbReference type="InterPro" id="IPR029021">
    <property type="entry name" value="Prot-tyrosine_phosphatase-like"/>
</dbReference>
<protein>
    <submittedName>
        <fullName evidence="5">Uncharacterized protein</fullName>
    </submittedName>
</protein>
<dbReference type="PANTHER" id="PTHR19134:SF449">
    <property type="entry name" value="TYROSINE-PROTEIN PHOSPHATASE 1"/>
    <property type="match status" value="1"/>
</dbReference>
<comment type="caution">
    <text evidence="5">The sequence shown here is derived from an EMBL/GenBank/DDBJ whole genome shotgun (WGS) entry which is preliminary data.</text>
</comment>
<dbReference type="Pfam" id="PF00102">
    <property type="entry name" value="Y_phosphatase"/>
    <property type="match status" value="1"/>
</dbReference>
<proteinExistence type="inferred from homology"/>
<evidence type="ECO:0000313" key="6">
    <source>
        <dbReference type="Proteomes" id="UP000799777"/>
    </source>
</evidence>
<dbReference type="InterPro" id="IPR050348">
    <property type="entry name" value="Protein-Tyr_Phosphatase"/>
</dbReference>
<feature type="region of interest" description="Disordered" evidence="2">
    <location>
        <begin position="400"/>
        <end position="442"/>
    </location>
</feature>
<dbReference type="PRINTS" id="PR00700">
    <property type="entry name" value="PRTYPHPHTASE"/>
</dbReference>
<dbReference type="InterPro" id="IPR000387">
    <property type="entry name" value="Tyr_Pase_dom"/>
</dbReference>
<dbReference type="PROSITE" id="PS50055">
    <property type="entry name" value="TYR_PHOSPHATASE_PTP"/>
    <property type="match status" value="1"/>
</dbReference>
<dbReference type="AlphaFoldDB" id="A0A9P4H1L7"/>
<dbReference type="SMART" id="SM00194">
    <property type="entry name" value="PTPc"/>
    <property type="match status" value="1"/>
</dbReference>
<dbReference type="OrthoDB" id="10253954at2759"/>
<name>A0A9P4H1L7_9PLEO</name>
<sequence>MASAQVPLSPSSSKRSRSRDSTRSGTNSSLNTPAANTPFITPSVSTHSLVIPTSTPGTPSNGDHFVPDGTPYPAFLRLSRGDLNARWNHLEIAQLERLRDGVYAQANGSEQPYEYARCNTEEYAPRNRYANVDPYQANRVKLEVPEGHNDYINASPIVLVTTKSQTPLKYIATQGPKGDTSSHIWRMIWKENQDPAVVVMLTQTHETGREKCWPYYPQAPSSPDMRINEQDEFQDGFVHNLHLVNLFHDDAARSEVREIDMTSDEGTESRKIWHLLFAGWPDFSAPEGADRAALLKLVDMSRAKNGDNSTNPRIVHCSAGIGRSGTFIALDWLLQDLEEGALDETPDSIDPIVAVIEKLRDQRAGMVQSKNQFLFLYNALRERWRDRWIVNHPADATKLGISRTHTPAPDSEPALKRQKSMLGGNEDTTSGSEAIPPPDRAALEAELAASDMTYEQGKT</sequence>
<reference evidence="5" key="1">
    <citation type="journal article" date="2020" name="Stud. Mycol.">
        <title>101 Dothideomycetes genomes: a test case for predicting lifestyles and emergence of pathogens.</title>
        <authorList>
            <person name="Haridas S."/>
            <person name="Albert R."/>
            <person name="Binder M."/>
            <person name="Bloem J."/>
            <person name="Labutti K."/>
            <person name="Salamov A."/>
            <person name="Andreopoulos B."/>
            <person name="Baker S."/>
            <person name="Barry K."/>
            <person name="Bills G."/>
            <person name="Bluhm B."/>
            <person name="Cannon C."/>
            <person name="Castanera R."/>
            <person name="Culley D."/>
            <person name="Daum C."/>
            <person name="Ezra D."/>
            <person name="Gonzalez J."/>
            <person name="Henrissat B."/>
            <person name="Kuo A."/>
            <person name="Liang C."/>
            <person name="Lipzen A."/>
            <person name="Lutzoni F."/>
            <person name="Magnuson J."/>
            <person name="Mondo S."/>
            <person name="Nolan M."/>
            <person name="Ohm R."/>
            <person name="Pangilinan J."/>
            <person name="Park H.-J."/>
            <person name="Ramirez L."/>
            <person name="Alfaro M."/>
            <person name="Sun H."/>
            <person name="Tritt A."/>
            <person name="Yoshinaga Y."/>
            <person name="Zwiers L.-H."/>
            <person name="Turgeon B."/>
            <person name="Goodwin S."/>
            <person name="Spatafora J."/>
            <person name="Crous P."/>
            <person name="Grigoriev I."/>
        </authorList>
    </citation>
    <scope>NUCLEOTIDE SEQUENCE</scope>
    <source>
        <strain evidence="5">CBS 110217</strain>
    </source>
</reference>
<evidence type="ECO:0000256" key="1">
    <source>
        <dbReference type="ARBA" id="ARBA00009649"/>
    </source>
</evidence>
<dbReference type="InterPro" id="IPR016130">
    <property type="entry name" value="Tyr_Pase_AS"/>
</dbReference>
<feature type="compositionally biased region" description="Polar residues" evidence="2">
    <location>
        <begin position="30"/>
        <end position="61"/>
    </location>
</feature>
<dbReference type="InterPro" id="IPR000242">
    <property type="entry name" value="PTP_cat"/>
</dbReference>
<evidence type="ECO:0000256" key="2">
    <source>
        <dbReference type="SAM" id="MobiDB-lite"/>
    </source>
</evidence>